<dbReference type="Pfam" id="PF01734">
    <property type="entry name" value="Patatin"/>
    <property type="match status" value="1"/>
</dbReference>
<dbReference type="SUPFAM" id="SSF52151">
    <property type="entry name" value="FabD/lysophospholipase-like"/>
    <property type="match status" value="1"/>
</dbReference>
<evidence type="ECO:0000313" key="2">
    <source>
        <dbReference type="EMBL" id="BCJ94619.1"/>
    </source>
</evidence>
<dbReference type="Pfam" id="PF19890">
    <property type="entry name" value="DUF6363"/>
    <property type="match status" value="1"/>
</dbReference>
<dbReference type="CDD" id="cd07208">
    <property type="entry name" value="Pat_hypo_Ecoli_yjju_like"/>
    <property type="match status" value="1"/>
</dbReference>
<reference evidence="2 3" key="1">
    <citation type="journal article" date="2016" name="Int. J. Syst. Evol. Microbiol.">
        <title>Descriptions of Anaerotaenia torta gen. nov., sp. nov. and Anaerocolumna cellulosilytica gen. nov., sp. nov. isolated from a methanogenic reactor of cattle waste.</title>
        <authorList>
            <person name="Uek A."/>
            <person name="Ohtaki Y."/>
            <person name="Kaku N."/>
            <person name="Ueki K."/>
        </authorList>
    </citation>
    <scope>NUCLEOTIDE SEQUENCE [LARGE SCALE GENOMIC DNA]</scope>
    <source>
        <strain evidence="2 3">SN021</strain>
    </source>
</reference>
<dbReference type="PROSITE" id="PS51635">
    <property type="entry name" value="PNPLA"/>
    <property type="match status" value="1"/>
</dbReference>
<dbReference type="Proteomes" id="UP000515561">
    <property type="component" value="Chromosome"/>
</dbReference>
<dbReference type="InterPro" id="IPR050301">
    <property type="entry name" value="NTE"/>
</dbReference>
<feature type="short sequence motif" description="GXSXG" evidence="1">
    <location>
        <begin position="35"/>
        <end position="39"/>
    </location>
</feature>
<protein>
    <submittedName>
        <fullName evidence="2">Patatin family protein</fullName>
    </submittedName>
</protein>
<evidence type="ECO:0000256" key="1">
    <source>
        <dbReference type="PROSITE-ProRule" id="PRU01161"/>
    </source>
</evidence>
<feature type="short sequence motif" description="DGA/G" evidence="1">
    <location>
        <begin position="157"/>
        <end position="159"/>
    </location>
</feature>
<comment type="caution">
    <text evidence="1">Lacks conserved residue(s) required for the propagation of feature annotation.</text>
</comment>
<evidence type="ECO:0000313" key="3">
    <source>
        <dbReference type="Proteomes" id="UP000515561"/>
    </source>
</evidence>
<keyword evidence="1" id="KW-0442">Lipid degradation</keyword>
<feature type="active site" description="Proton acceptor" evidence="1">
    <location>
        <position position="157"/>
    </location>
</feature>
<keyword evidence="1" id="KW-0378">Hydrolase</keyword>
<keyword evidence="1" id="KW-0443">Lipid metabolism</keyword>
<dbReference type="InterPro" id="IPR002641">
    <property type="entry name" value="PNPLA_dom"/>
</dbReference>
<accession>A0A6S6QZZ4</accession>
<dbReference type="RefSeq" id="WP_184089623.1">
    <property type="nucleotide sequence ID" value="NZ_AP023367.1"/>
</dbReference>
<dbReference type="AlphaFoldDB" id="A0A6S6QZZ4"/>
<name>A0A6S6QZZ4_9FIRM</name>
<keyword evidence="3" id="KW-1185">Reference proteome</keyword>
<organism evidence="2 3">
    <name type="scientific">Anaerocolumna cellulosilytica</name>
    <dbReference type="NCBI Taxonomy" id="433286"/>
    <lineage>
        <taxon>Bacteria</taxon>
        <taxon>Bacillati</taxon>
        <taxon>Bacillota</taxon>
        <taxon>Clostridia</taxon>
        <taxon>Lachnospirales</taxon>
        <taxon>Lachnospiraceae</taxon>
        <taxon>Anaerocolumna</taxon>
    </lineage>
</organism>
<dbReference type="GO" id="GO:0016787">
    <property type="term" value="F:hydrolase activity"/>
    <property type="evidence" value="ECO:0007669"/>
    <property type="project" value="UniProtKB-UniRule"/>
</dbReference>
<dbReference type="KEGG" id="acel:acsn021_21880"/>
<feature type="active site" description="Nucleophile" evidence="1">
    <location>
        <position position="37"/>
    </location>
</feature>
<dbReference type="EMBL" id="AP023367">
    <property type="protein sequence ID" value="BCJ94619.1"/>
    <property type="molecule type" value="Genomic_DNA"/>
</dbReference>
<dbReference type="PANTHER" id="PTHR14226">
    <property type="entry name" value="NEUROPATHY TARGET ESTERASE/SWISS CHEESE D.MELANOGASTER"/>
    <property type="match status" value="1"/>
</dbReference>
<dbReference type="InterPro" id="IPR016035">
    <property type="entry name" value="Acyl_Trfase/lysoPLipase"/>
</dbReference>
<dbReference type="PANTHER" id="PTHR14226:SF25">
    <property type="entry name" value="PHOSPHOESTERASE"/>
    <property type="match status" value="1"/>
</dbReference>
<dbReference type="GO" id="GO:0016042">
    <property type="term" value="P:lipid catabolic process"/>
    <property type="evidence" value="ECO:0007669"/>
    <property type="project" value="UniProtKB-UniRule"/>
</dbReference>
<proteinExistence type="predicted"/>
<dbReference type="Gene3D" id="3.40.1090.10">
    <property type="entry name" value="Cytosolic phospholipase A2 catalytic domain"/>
    <property type="match status" value="1"/>
</dbReference>
<dbReference type="InterPro" id="IPR037483">
    <property type="entry name" value="YjjU-like"/>
</dbReference>
<gene>
    <name evidence="2" type="ORF">acsn021_21880</name>
</gene>
<dbReference type="InterPro" id="IPR045943">
    <property type="entry name" value="DUF6363"/>
</dbReference>
<sequence>MPGLILEGGTFRPIFSAGVMDALLDYGIMFPYCIGVSAGISNGFSYISKQKERNLKILINHRNDKRYISRRNFIKCRSLFGLDFIYDEIPNKLYPFDWNTFRNHKGEVLVGVTNARTGKSEYLNGLTTDTPFTMLRATCAIPLFFPAIEWQNEKYYDGGLADPIPIQKSIADGNEKNLIVLTRPSDYRKEYGRENDLVIRLIRRKYPELEKIIKNRHQVYNDTIAFCEELERAGKAIIIRPEYPLNSFEKNTEVIQKNYQSGYNLAVREMERIKQLF</sequence>